<name>A0ABU6YEK4_9FABA</name>
<evidence type="ECO:0000313" key="1">
    <source>
        <dbReference type="EMBL" id="MED6208840.1"/>
    </source>
</evidence>
<reference evidence="1 2" key="1">
    <citation type="journal article" date="2023" name="Plants (Basel)">
        <title>Bridging the Gap: Combining Genomics and Transcriptomics Approaches to Understand Stylosanthes scabra, an Orphan Legume from the Brazilian Caatinga.</title>
        <authorList>
            <person name="Ferreira-Neto J.R.C."/>
            <person name="da Silva M.D."/>
            <person name="Binneck E."/>
            <person name="de Melo N.F."/>
            <person name="da Silva R.H."/>
            <person name="de Melo A.L.T.M."/>
            <person name="Pandolfi V."/>
            <person name="Bustamante F.O."/>
            <person name="Brasileiro-Vidal A.C."/>
            <person name="Benko-Iseppon A.M."/>
        </authorList>
    </citation>
    <scope>NUCLEOTIDE SEQUENCE [LARGE SCALE GENOMIC DNA]</scope>
    <source>
        <tissue evidence="1">Leaves</tissue>
    </source>
</reference>
<sequence>MSACHVNTPLTENCTGTNSPSLVHWLHYKDTFPLVVAVANAAAVKVVAHLRPQDVSFLVFVAVPTYHTVPLRRIFDNNPVGSEDVNDEDLYVDSLQTLRMLDKRINVP</sequence>
<keyword evidence="2" id="KW-1185">Reference proteome</keyword>
<comment type="caution">
    <text evidence="1">The sequence shown here is derived from an EMBL/GenBank/DDBJ whole genome shotgun (WGS) entry which is preliminary data.</text>
</comment>
<gene>
    <name evidence="1" type="ORF">PIB30_048936</name>
</gene>
<protein>
    <submittedName>
        <fullName evidence="1">Uncharacterized protein</fullName>
    </submittedName>
</protein>
<proteinExistence type="predicted"/>
<dbReference type="Proteomes" id="UP001341840">
    <property type="component" value="Unassembled WGS sequence"/>
</dbReference>
<dbReference type="EMBL" id="JASCZI010241980">
    <property type="protein sequence ID" value="MED6208840.1"/>
    <property type="molecule type" value="Genomic_DNA"/>
</dbReference>
<evidence type="ECO:0000313" key="2">
    <source>
        <dbReference type="Proteomes" id="UP001341840"/>
    </source>
</evidence>
<organism evidence="1 2">
    <name type="scientific">Stylosanthes scabra</name>
    <dbReference type="NCBI Taxonomy" id="79078"/>
    <lineage>
        <taxon>Eukaryota</taxon>
        <taxon>Viridiplantae</taxon>
        <taxon>Streptophyta</taxon>
        <taxon>Embryophyta</taxon>
        <taxon>Tracheophyta</taxon>
        <taxon>Spermatophyta</taxon>
        <taxon>Magnoliopsida</taxon>
        <taxon>eudicotyledons</taxon>
        <taxon>Gunneridae</taxon>
        <taxon>Pentapetalae</taxon>
        <taxon>rosids</taxon>
        <taxon>fabids</taxon>
        <taxon>Fabales</taxon>
        <taxon>Fabaceae</taxon>
        <taxon>Papilionoideae</taxon>
        <taxon>50 kb inversion clade</taxon>
        <taxon>dalbergioids sensu lato</taxon>
        <taxon>Dalbergieae</taxon>
        <taxon>Pterocarpus clade</taxon>
        <taxon>Stylosanthes</taxon>
    </lineage>
</organism>
<accession>A0ABU6YEK4</accession>